<feature type="region of interest" description="Disordered" evidence="1">
    <location>
        <begin position="1"/>
        <end position="58"/>
    </location>
</feature>
<evidence type="ECO:0000256" key="1">
    <source>
        <dbReference type="SAM" id="MobiDB-lite"/>
    </source>
</evidence>
<keyword evidence="3" id="KW-1185">Reference proteome</keyword>
<dbReference type="AlphaFoldDB" id="A0A164MWZ5"/>
<name>A0A164MWZ5_9AGAM</name>
<sequence length="371" mass="42360">MLSVTEIPKRADPSIDSNGGMQKASDILARSSDEFSSPSSSDSNSQSEKAYTKTSPRCPQRPPILWRFNPLWTWRLIYHMKTNKNIFNIITYGGMFVDLEEDGPQTQTECIKIIVEDLFGFEGCAGRKHGKDYRRNPRNFIKAVRSRFLRLKDHYKGNCIELGEICARIKRKDIPENSEIAHRIEKIKKKFPWWNAIHRLWRSSRDHNPFGDALSLEKIVDLAMRKGQEHLFLTKSRLKTIEESPEGQLIRYRMEMRARYSFDFCENSDVEVENMGTEKDRRSNIQSPGDLVDAGDQIQTDGPDNFESEKASEINVIARALGSNTSARAGPNLANDAGDESRENIVTRRYLSVDDGSDGEGKNILPRVRGI</sequence>
<dbReference type="Proteomes" id="UP000076722">
    <property type="component" value="Unassembled WGS sequence"/>
</dbReference>
<accession>A0A164MWZ5</accession>
<protein>
    <submittedName>
        <fullName evidence="2">Uncharacterized protein</fullName>
    </submittedName>
</protein>
<reference evidence="2 3" key="1">
    <citation type="journal article" date="2016" name="Mol. Biol. Evol.">
        <title>Comparative Genomics of Early-Diverging Mushroom-Forming Fungi Provides Insights into the Origins of Lignocellulose Decay Capabilities.</title>
        <authorList>
            <person name="Nagy L.G."/>
            <person name="Riley R."/>
            <person name="Tritt A."/>
            <person name="Adam C."/>
            <person name="Daum C."/>
            <person name="Floudas D."/>
            <person name="Sun H."/>
            <person name="Yadav J.S."/>
            <person name="Pangilinan J."/>
            <person name="Larsson K.H."/>
            <person name="Matsuura K."/>
            <person name="Barry K."/>
            <person name="Labutti K."/>
            <person name="Kuo R."/>
            <person name="Ohm R.A."/>
            <person name="Bhattacharya S.S."/>
            <person name="Shirouzu T."/>
            <person name="Yoshinaga Y."/>
            <person name="Martin F.M."/>
            <person name="Grigoriev I.V."/>
            <person name="Hibbett D.S."/>
        </authorList>
    </citation>
    <scope>NUCLEOTIDE SEQUENCE [LARGE SCALE GENOMIC DNA]</scope>
    <source>
        <strain evidence="2 3">HHB9708</strain>
    </source>
</reference>
<dbReference type="EMBL" id="KV419456">
    <property type="protein sequence ID" value="KZS87124.1"/>
    <property type="molecule type" value="Genomic_DNA"/>
</dbReference>
<gene>
    <name evidence="2" type="ORF">SISNIDRAFT_321834</name>
</gene>
<proteinExistence type="predicted"/>
<evidence type="ECO:0000313" key="3">
    <source>
        <dbReference type="Proteomes" id="UP000076722"/>
    </source>
</evidence>
<feature type="compositionally biased region" description="Low complexity" evidence="1">
    <location>
        <begin position="34"/>
        <end position="47"/>
    </location>
</feature>
<evidence type="ECO:0000313" key="2">
    <source>
        <dbReference type="EMBL" id="KZS87124.1"/>
    </source>
</evidence>
<feature type="compositionally biased region" description="Polar residues" evidence="1">
    <location>
        <begin position="48"/>
        <end position="57"/>
    </location>
</feature>
<organism evidence="2 3">
    <name type="scientific">Sistotremastrum niveocremeum HHB9708</name>
    <dbReference type="NCBI Taxonomy" id="1314777"/>
    <lineage>
        <taxon>Eukaryota</taxon>
        <taxon>Fungi</taxon>
        <taxon>Dikarya</taxon>
        <taxon>Basidiomycota</taxon>
        <taxon>Agaricomycotina</taxon>
        <taxon>Agaricomycetes</taxon>
        <taxon>Sistotremastrales</taxon>
        <taxon>Sistotremastraceae</taxon>
        <taxon>Sertulicium</taxon>
        <taxon>Sertulicium niveocremeum</taxon>
    </lineage>
</organism>